<reference evidence="2 3" key="1">
    <citation type="submission" date="2022-05" db="EMBL/GenBank/DDBJ databases">
        <title>Genome Resource of Streptomyces lavenduligriseus GA1-1, a Strain with Broad-Spectrum Antifungal Activity against Phytopathogenic Fungi.</title>
        <authorList>
            <person name="Qi D."/>
        </authorList>
    </citation>
    <scope>NUCLEOTIDE SEQUENCE [LARGE SCALE GENOMIC DNA]</scope>
    <source>
        <strain evidence="2 3">GA1-1</strain>
    </source>
</reference>
<name>A0ABT0P5Z3_9ACTN</name>
<evidence type="ECO:0000313" key="3">
    <source>
        <dbReference type="Proteomes" id="UP001202052"/>
    </source>
</evidence>
<dbReference type="Gene3D" id="1.10.10.10">
    <property type="entry name" value="Winged helix-like DNA-binding domain superfamily/Winged helix DNA-binding domain"/>
    <property type="match status" value="1"/>
</dbReference>
<organism evidence="2 3">
    <name type="scientific">Streptomyces lavenduligriseus</name>
    <dbReference type="NCBI Taxonomy" id="67315"/>
    <lineage>
        <taxon>Bacteria</taxon>
        <taxon>Bacillati</taxon>
        <taxon>Actinomycetota</taxon>
        <taxon>Actinomycetes</taxon>
        <taxon>Kitasatosporales</taxon>
        <taxon>Streptomycetaceae</taxon>
        <taxon>Streptomyces</taxon>
    </lineage>
</organism>
<dbReference type="Pfam" id="PF01726">
    <property type="entry name" value="LexA_DNA_bind"/>
    <property type="match status" value="1"/>
</dbReference>
<dbReference type="PANTHER" id="PTHR33516">
    <property type="entry name" value="LEXA REPRESSOR"/>
    <property type="match status" value="1"/>
</dbReference>
<proteinExistence type="predicted"/>
<dbReference type="EMBL" id="JAMCCK010000081">
    <property type="protein sequence ID" value="MCL3998801.1"/>
    <property type="molecule type" value="Genomic_DNA"/>
</dbReference>
<protein>
    <recommendedName>
        <fullName evidence="1">LexA repressor DNA-binding domain-containing protein</fullName>
    </recommendedName>
</protein>
<dbReference type="InterPro" id="IPR006199">
    <property type="entry name" value="LexA_DNA-bd_dom"/>
</dbReference>
<accession>A0ABT0P5Z3</accession>
<dbReference type="RefSeq" id="WP_249493368.1">
    <property type="nucleotide sequence ID" value="NZ_JAMCCK010000081.1"/>
</dbReference>
<dbReference type="InterPro" id="IPR050077">
    <property type="entry name" value="LexA_repressor"/>
</dbReference>
<gene>
    <name evidence="2" type="ORF">M4438_35790</name>
</gene>
<feature type="domain" description="LexA repressor DNA-binding" evidence="1">
    <location>
        <begin position="6"/>
        <end position="68"/>
    </location>
</feature>
<keyword evidence="3" id="KW-1185">Reference proteome</keyword>
<dbReference type="SUPFAM" id="SSF46785">
    <property type="entry name" value="Winged helix' DNA-binding domain"/>
    <property type="match status" value="1"/>
</dbReference>
<dbReference type="Proteomes" id="UP001202052">
    <property type="component" value="Unassembled WGS sequence"/>
</dbReference>
<evidence type="ECO:0000259" key="1">
    <source>
        <dbReference type="Pfam" id="PF01726"/>
    </source>
</evidence>
<dbReference type="InterPro" id="IPR036388">
    <property type="entry name" value="WH-like_DNA-bd_sf"/>
</dbReference>
<evidence type="ECO:0000313" key="2">
    <source>
        <dbReference type="EMBL" id="MCL3998801.1"/>
    </source>
</evidence>
<sequence>MHRVDHLTDTQERILRCIRRHIADHGEAPTVRQIGQAVGMRSRASVHYQLIELEAKSAIVREPGRTRGIRLT</sequence>
<dbReference type="InterPro" id="IPR036390">
    <property type="entry name" value="WH_DNA-bd_sf"/>
</dbReference>
<dbReference type="PANTHER" id="PTHR33516:SF2">
    <property type="entry name" value="LEXA REPRESSOR-RELATED"/>
    <property type="match status" value="1"/>
</dbReference>
<comment type="caution">
    <text evidence="2">The sequence shown here is derived from an EMBL/GenBank/DDBJ whole genome shotgun (WGS) entry which is preliminary data.</text>
</comment>